<protein>
    <submittedName>
        <fullName evidence="1">Uncharacterized protein</fullName>
    </submittedName>
</protein>
<dbReference type="AlphaFoldDB" id="A0A6G0YWI6"/>
<name>A0A6G0YWI6_APHCR</name>
<evidence type="ECO:0000313" key="2">
    <source>
        <dbReference type="Proteomes" id="UP000478052"/>
    </source>
</evidence>
<comment type="caution">
    <text evidence="1">The sequence shown here is derived from an EMBL/GenBank/DDBJ whole genome shotgun (WGS) entry which is preliminary data.</text>
</comment>
<reference evidence="1 2" key="1">
    <citation type="submission" date="2019-08" db="EMBL/GenBank/DDBJ databases">
        <title>Whole genome of Aphis craccivora.</title>
        <authorList>
            <person name="Voronova N.V."/>
            <person name="Shulinski R.S."/>
            <person name="Bandarenka Y.V."/>
            <person name="Zhorov D.G."/>
            <person name="Warner D."/>
        </authorList>
    </citation>
    <scope>NUCLEOTIDE SEQUENCE [LARGE SCALE GENOMIC DNA]</scope>
    <source>
        <strain evidence="1">180601</strain>
        <tissue evidence="1">Whole Body</tissue>
    </source>
</reference>
<dbReference type="EMBL" id="VUJU01002147">
    <property type="protein sequence ID" value="KAF0762428.1"/>
    <property type="molecule type" value="Genomic_DNA"/>
</dbReference>
<keyword evidence="2" id="KW-1185">Reference proteome</keyword>
<evidence type="ECO:0000313" key="1">
    <source>
        <dbReference type="EMBL" id="KAF0762428.1"/>
    </source>
</evidence>
<dbReference type="OrthoDB" id="6575552at2759"/>
<dbReference type="Proteomes" id="UP000478052">
    <property type="component" value="Unassembled WGS sequence"/>
</dbReference>
<organism evidence="1 2">
    <name type="scientific">Aphis craccivora</name>
    <name type="common">Cowpea aphid</name>
    <dbReference type="NCBI Taxonomy" id="307492"/>
    <lineage>
        <taxon>Eukaryota</taxon>
        <taxon>Metazoa</taxon>
        <taxon>Ecdysozoa</taxon>
        <taxon>Arthropoda</taxon>
        <taxon>Hexapoda</taxon>
        <taxon>Insecta</taxon>
        <taxon>Pterygota</taxon>
        <taxon>Neoptera</taxon>
        <taxon>Paraneoptera</taxon>
        <taxon>Hemiptera</taxon>
        <taxon>Sternorrhyncha</taxon>
        <taxon>Aphidomorpha</taxon>
        <taxon>Aphidoidea</taxon>
        <taxon>Aphididae</taxon>
        <taxon>Aphidini</taxon>
        <taxon>Aphis</taxon>
        <taxon>Aphis</taxon>
    </lineage>
</organism>
<proteinExistence type="predicted"/>
<accession>A0A6G0YWI6</accession>
<sequence>MLKGIQITTFGSGTVRIYRHNGMSIFCIFFNNHMTILVDWMEGELNNIKIMLDGHVQLAIQ</sequence>
<gene>
    <name evidence="1" type="ORF">FWK35_00009692</name>
</gene>